<proteinExistence type="predicted"/>
<dbReference type="AlphaFoldDB" id="A0A1Y2H752"/>
<comment type="caution">
    <text evidence="3">The sequence shown here is derived from an EMBL/GenBank/DDBJ whole genome shotgun (WGS) entry which is preliminary data.</text>
</comment>
<accession>A0A1Y2H752</accession>
<name>A0A1Y2H752_9FUNG</name>
<keyword evidence="2" id="KW-0472">Membrane</keyword>
<feature type="region of interest" description="Disordered" evidence="1">
    <location>
        <begin position="156"/>
        <end position="175"/>
    </location>
</feature>
<keyword evidence="2" id="KW-1133">Transmembrane helix</keyword>
<protein>
    <submittedName>
        <fullName evidence="3">Uncharacterized protein</fullName>
    </submittedName>
</protein>
<evidence type="ECO:0000313" key="4">
    <source>
        <dbReference type="Proteomes" id="UP000193411"/>
    </source>
</evidence>
<dbReference type="EMBL" id="MCFL01000085">
    <property type="protein sequence ID" value="ORZ30408.1"/>
    <property type="molecule type" value="Genomic_DNA"/>
</dbReference>
<feature type="non-terminal residue" evidence="3">
    <location>
        <position position="1"/>
    </location>
</feature>
<evidence type="ECO:0000256" key="2">
    <source>
        <dbReference type="SAM" id="Phobius"/>
    </source>
</evidence>
<feature type="compositionally biased region" description="Low complexity" evidence="1">
    <location>
        <begin position="161"/>
        <end position="175"/>
    </location>
</feature>
<keyword evidence="2" id="KW-0812">Transmembrane</keyword>
<reference evidence="3 4" key="1">
    <citation type="submission" date="2016-07" db="EMBL/GenBank/DDBJ databases">
        <title>Pervasive Adenine N6-methylation of Active Genes in Fungi.</title>
        <authorList>
            <consortium name="DOE Joint Genome Institute"/>
            <person name="Mondo S.J."/>
            <person name="Dannebaum R.O."/>
            <person name="Kuo R.C."/>
            <person name="Labutti K."/>
            <person name="Haridas S."/>
            <person name="Kuo A."/>
            <person name="Salamov A."/>
            <person name="Ahrendt S.R."/>
            <person name="Lipzen A."/>
            <person name="Sullivan W."/>
            <person name="Andreopoulos W.B."/>
            <person name="Clum A."/>
            <person name="Lindquist E."/>
            <person name="Daum C."/>
            <person name="Ramamoorthy G.K."/>
            <person name="Gryganskyi A."/>
            <person name="Culley D."/>
            <person name="Magnuson J.K."/>
            <person name="James T.Y."/>
            <person name="O'Malley M.A."/>
            <person name="Stajich J.E."/>
            <person name="Spatafora J.W."/>
            <person name="Visel A."/>
            <person name="Grigoriev I.V."/>
        </authorList>
    </citation>
    <scope>NUCLEOTIDE SEQUENCE [LARGE SCALE GENOMIC DNA]</scope>
    <source>
        <strain evidence="3 4">PL171</strain>
    </source>
</reference>
<sequence length="175" mass="18643">RWGVGHGATAAATVAAGPSPPAMPTNPNQQSKARPVGTHHRPSAKVFVGRTFKLLTLMLTIYWICFLVFIALYRPFPIYSTAITTTLCALATAAEAAFDWLINYNRGLGPTMDEDDTGAAHGHNGLSRRVSLRAKFEQKIMVKNRTWLLSAGGGDLESQQHSGGHAISGASGAAL</sequence>
<feature type="region of interest" description="Disordered" evidence="1">
    <location>
        <begin position="14"/>
        <end position="40"/>
    </location>
</feature>
<evidence type="ECO:0000313" key="3">
    <source>
        <dbReference type="EMBL" id="ORZ30408.1"/>
    </source>
</evidence>
<keyword evidence="4" id="KW-1185">Reference proteome</keyword>
<feature type="transmembrane region" description="Helical" evidence="2">
    <location>
        <begin position="54"/>
        <end position="73"/>
    </location>
</feature>
<gene>
    <name evidence="3" type="ORF">BCR44DRAFT_1444848</name>
</gene>
<evidence type="ECO:0000256" key="1">
    <source>
        <dbReference type="SAM" id="MobiDB-lite"/>
    </source>
</evidence>
<organism evidence="3 4">
    <name type="scientific">Catenaria anguillulae PL171</name>
    <dbReference type="NCBI Taxonomy" id="765915"/>
    <lineage>
        <taxon>Eukaryota</taxon>
        <taxon>Fungi</taxon>
        <taxon>Fungi incertae sedis</taxon>
        <taxon>Blastocladiomycota</taxon>
        <taxon>Blastocladiomycetes</taxon>
        <taxon>Blastocladiales</taxon>
        <taxon>Catenariaceae</taxon>
        <taxon>Catenaria</taxon>
    </lineage>
</organism>
<dbReference type="Proteomes" id="UP000193411">
    <property type="component" value="Unassembled WGS sequence"/>
</dbReference>